<accession>A0AAE3WBH2</accession>
<reference evidence="2" key="1">
    <citation type="submission" date="2022-07" db="EMBL/GenBank/DDBJ databases">
        <authorList>
            <person name="Otstavnykh N."/>
            <person name="Isaeva M."/>
            <person name="Bystritskaya E."/>
        </authorList>
    </citation>
    <scope>NUCLEOTIDE SEQUENCE</scope>
    <source>
        <strain evidence="2">KCTC 52189</strain>
    </source>
</reference>
<dbReference type="Gene3D" id="2.40.50.230">
    <property type="entry name" value="Gp5 N-terminal domain"/>
    <property type="match status" value="1"/>
</dbReference>
<organism evidence="2 3">
    <name type="scientific">Marimonas arenosa</name>
    <dbReference type="NCBI Taxonomy" id="1795305"/>
    <lineage>
        <taxon>Bacteria</taxon>
        <taxon>Pseudomonadati</taxon>
        <taxon>Pseudomonadota</taxon>
        <taxon>Alphaproteobacteria</taxon>
        <taxon>Rhodobacterales</taxon>
        <taxon>Paracoccaceae</taxon>
        <taxon>Marimonas</taxon>
    </lineage>
</organism>
<evidence type="ECO:0000313" key="2">
    <source>
        <dbReference type="EMBL" id="MDQ2088742.1"/>
    </source>
</evidence>
<protein>
    <submittedName>
        <fullName evidence="2">Type VI secretion system tip protein VgrG</fullName>
    </submittedName>
</protein>
<dbReference type="RefSeq" id="WP_306734006.1">
    <property type="nucleotide sequence ID" value="NZ_JANHAX010000001.1"/>
</dbReference>
<proteinExistence type="predicted"/>
<dbReference type="EMBL" id="JANHAX010000001">
    <property type="protein sequence ID" value="MDQ2088742.1"/>
    <property type="molecule type" value="Genomic_DNA"/>
</dbReference>
<dbReference type="InterPro" id="IPR037026">
    <property type="entry name" value="Vgr_OB-fold_dom_sf"/>
</dbReference>
<dbReference type="Gene3D" id="3.55.50.10">
    <property type="entry name" value="Baseplate protein-like domains"/>
    <property type="match status" value="1"/>
</dbReference>
<dbReference type="AlphaFoldDB" id="A0AAE3WBH2"/>
<reference evidence="2" key="2">
    <citation type="submission" date="2023-02" db="EMBL/GenBank/DDBJ databases">
        <title>'Rhodoalgimonas zhirmunskyi' gen. nov., isolated from a red alga.</title>
        <authorList>
            <person name="Nedashkovskaya O.I."/>
            <person name="Otstavnykh N.Y."/>
            <person name="Bystritskaya E.P."/>
            <person name="Balabanova L.A."/>
            <person name="Isaeva M.P."/>
        </authorList>
    </citation>
    <scope>NUCLEOTIDE SEQUENCE</scope>
    <source>
        <strain evidence="2">KCTC 52189</strain>
    </source>
</reference>
<name>A0AAE3WBH2_9RHOB</name>
<dbReference type="SUPFAM" id="SSF69255">
    <property type="entry name" value="gp5 N-terminal domain-like"/>
    <property type="match status" value="1"/>
</dbReference>
<comment type="caution">
    <text evidence="2">The sequence shown here is derived from an EMBL/GenBank/DDBJ whole genome shotgun (WGS) entry which is preliminary data.</text>
</comment>
<evidence type="ECO:0000313" key="3">
    <source>
        <dbReference type="Proteomes" id="UP001226762"/>
    </source>
</evidence>
<dbReference type="NCBIfam" id="TIGR01646">
    <property type="entry name" value="vgr_GE"/>
    <property type="match status" value="1"/>
</dbReference>
<gene>
    <name evidence="2" type="primary">vgrG</name>
    <name evidence="2" type="ORF">NO357_02355</name>
</gene>
<dbReference type="InterPro" id="IPR006533">
    <property type="entry name" value="T6SS_Vgr_RhsGE"/>
</dbReference>
<sequence>MTRLLPITQNTDVTSVTVTTGGTALPGWVRLAALEVQRSVNRIPFARLQIDDGDPATADFAASASALFAAGQEITVEAGYHGEVVPIFSGVVLRQRLGVRDCSSWLEVECRDVASKMTLSRRNRLFEEMTDSDVIAEILGEYGIGADLAATEVTHPQLFQYQATDWDFVMARLDANGQFMAVEDGTLRSFIPELDPDAPVAEALFGANLIELDAEFDARSQTGGIVARAWDPAAQAAGESEAADPGWILTGDQNDADMIGATGRTGEEVWHGGALMADALQAWADGALRRSRIAGARGRVRFQGFAPIMLGQTLQLSGVGARFNGGVLVTGLRHAISGNTWTLDVEFGADPRTHAERFAISAPPASALSPAVSGLQVGVVTAIADDPGGEHRVRIRLPVSAPDGEGVWARLATLDAGAERGTFFRPEVDDEVVVGFFNDDPAFPVILGALHSSAQAPPEEPSAENHLKGYVSRTKLRLVFDDENGAVIVETPAGNSVTLSDSDGGILLADQNGNSIALTSDGITFDSAGGVIIAASGDVEIEGTNIGLAANAELKAEGSASAAVTSSGMVEVSGSLVKIN</sequence>
<dbReference type="Pfam" id="PF04717">
    <property type="entry name" value="Phage_base_V"/>
    <property type="match status" value="1"/>
</dbReference>
<dbReference type="Proteomes" id="UP001226762">
    <property type="component" value="Unassembled WGS sequence"/>
</dbReference>
<dbReference type="InterPro" id="IPR006531">
    <property type="entry name" value="Gp5/Vgr_OB"/>
</dbReference>
<dbReference type="Pfam" id="PF05954">
    <property type="entry name" value="Phage_GPD"/>
    <property type="match status" value="1"/>
</dbReference>
<feature type="domain" description="Gp5/Type VI secretion system Vgr protein OB-fold" evidence="1">
    <location>
        <begin position="377"/>
        <end position="451"/>
    </location>
</feature>
<keyword evidence="3" id="KW-1185">Reference proteome</keyword>
<evidence type="ECO:0000259" key="1">
    <source>
        <dbReference type="Pfam" id="PF04717"/>
    </source>
</evidence>
<dbReference type="SUPFAM" id="SSF69279">
    <property type="entry name" value="Phage tail proteins"/>
    <property type="match status" value="1"/>
</dbReference>